<keyword evidence="3" id="KW-1185">Reference proteome</keyword>
<gene>
    <name evidence="2" type="ORF">R1flu_012558</name>
</gene>
<evidence type="ECO:0000313" key="2">
    <source>
        <dbReference type="EMBL" id="KAL2644971.1"/>
    </source>
</evidence>
<reference evidence="2 3" key="1">
    <citation type="submission" date="2024-09" db="EMBL/GenBank/DDBJ databases">
        <title>Chromosome-scale assembly of Riccia fluitans.</title>
        <authorList>
            <person name="Paukszto L."/>
            <person name="Sawicki J."/>
            <person name="Karawczyk K."/>
            <person name="Piernik-Szablinska J."/>
            <person name="Szczecinska M."/>
            <person name="Mazdziarz M."/>
        </authorList>
    </citation>
    <scope>NUCLEOTIDE SEQUENCE [LARGE SCALE GENOMIC DNA]</scope>
    <source>
        <strain evidence="2">Rf_01</strain>
        <tissue evidence="2">Aerial parts of the thallus</tissue>
    </source>
</reference>
<accession>A0ABD1ZBA1</accession>
<dbReference type="Proteomes" id="UP001605036">
    <property type="component" value="Unassembled WGS sequence"/>
</dbReference>
<dbReference type="EMBL" id="JBHFFA010000002">
    <property type="protein sequence ID" value="KAL2644971.1"/>
    <property type="molecule type" value="Genomic_DNA"/>
</dbReference>
<feature type="region of interest" description="Disordered" evidence="1">
    <location>
        <begin position="19"/>
        <end position="43"/>
    </location>
</feature>
<proteinExistence type="predicted"/>
<protein>
    <submittedName>
        <fullName evidence="2">Uncharacterized protein</fullName>
    </submittedName>
</protein>
<organism evidence="2 3">
    <name type="scientific">Riccia fluitans</name>
    <dbReference type="NCBI Taxonomy" id="41844"/>
    <lineage>
        <taxon>Eukaryota</taxon>
        <taxon>Viridiplantae</taxon>
        <taxon>Streptophyta</taxon>
        <taxon>Embryophyta</taxon>
        <taxon>Marchantiophyta</taxon>
        <taxon>Marchantiopsida</taxon>
        <taxon>Marchantiidae</taxon>
        <taxon>Marchantiales</taxon>
        <taxon>Ricciaceae</taxon>
        <taxon>Riccia</taxon>
    </lineage>
</organism>
<feature type="compositionally biased region" description="Basic and acidic residues" evidence="1">
    <location>
        <begin position="19"/>
        <end position="32"/>
    </location>
</feature>
<evidence type="ECO:0000313" key="3">
    <source>
        <dbReference type="Proteomes" id="UP001605036"/>
    </source>
</evidence>
<comment type="caution">
    <text evidence="2">The sequence shown here is derived from an EMBL/GenBank/DDBJ whole genome shotgun (WGS) entry which is preliminary data.</text>
</comment>
<evidence type="ECO:0000256" key="1">
    <source>
        <dbReference type="SAM" id="MobiDB-lite"/>
    </source>
</evidence>
<name>A0ABD1ZBA1_9MARC</name>
<sequence>MFYLMIYEELFPCLCRSRSESVKRVPEKKKDSLGIQKPQTVSPPQRLLSSASVTSQIANERIKREEQSWLKRAGARLKLIAQASPFHHVQQRKQIFLF</sequence>
<dbReference type="AlphaFoldDB" id="A0ABD1ZBA1"/>